<evidence type="ECO:0000313" key="12">
    <source>
        <dbReference type="EMBL" id="KAG8367448.1"/>
    </source>
</evidence>
<dbReference type="InterPro" id="IPR025525">
    <property type="entry name" value="hAT-like_transposase_RNase-H"/>
</dbReference>
<dbReference type="AlphaFoldDB" id="A0AAV6WKL0"/>
<keyword evidence="3 9" id="KW-0863">Zinc-finger</keyword>
<keyword evidence="5" id="KW-0805">Transcription regulation</keyword>
<reference evidence="12" key="1">
    <citation type="submission" date="2019-10" db="EMBL/GenBank/DDBJ databases">
        <authorList>
            <person name="Zhang R."/>
            <person name="Pan Y."/>
            <person name="Wang J."/>
            <person name="Ma R."/>
            <person name="Yu S."/>
        </authorList>
    </citation>
    <scope>NUCLEOTIDE SEQUENCE</scope>
    <source>
        <strain evidence="12">LA-IB0</strain>
        <tissue evidence="12">Leaf</tissue>
    </source>
</reference>
<feature type="region of interest" description="Disordered" evidence="10">
    <location>
        <begin position="738"/>
        <end position="759"/>
    </location>
</feature>
<accession>A0AAV6WKL0</accession>
<evidence type="ECO:0000256" key="8">
    <source>
        <dbReference type="ARBA" id="ARBA00023242"/>
    </source>
</evidence>
<evidence type="ECO:0000256" key="4">
    <source>
        <dbReference type="ARBA" id="ARBA00022833"/>
    </source>
</evidence>
<evidence type="ECO:0000256" key="7">
    <source>
        <dbReference type="ARBA" id="ARBA00023163"/>
    </source>
</evidence>
<gene>
    <name evidence="12" type="ORF">BUALT_Bualt16G0073200</name>
</gene>
<dbReference type="SMART" id="SM00614">
    <property type="entry name" value="ZnF_BED"/>
    <property type="match status" value="1"/>
</dbReference>
<dbReference type="GO" id="GO:0005634">
    <property type="term" value="C:nucleus"/>
    <property type="evidence" value="ECO:0007669"/>
    <property type="project" value="UniProtKB-SubCell"/>
</dbReference>
<dbReference type="SUPFAM" id="SSF53098">
    <property type="entry name" value="Ribonuclease H-like"/>
    <property type="match status" value="1"/>
</dbReference>
<dbReference type="Pfam" id="PF14372">
    <property type="entry name" value="hAT-like_RNase-H"/>
    <property type="match status" value="1"/>
</dbReference>
<evidence type="ECO:0000313" key="13">
    <source>
        <dbReference type="Proteomes" id="UP000826271"/>
    </source>
</evidence>
<dbReference type="PANTHER" id="PTHR46481:SF10">
    <property type="entry name" value="ZINC FINGER BED DOMAIN-CONTAINING PROTEIN 39"/>
    <property type="match status" value="1"/>
</dbReference>
<organism evidence="12 13">
    <name type="scientific">Buddleja alternifolia</name>
    <dbReference type="NCBI Taxonomy" id="168488"/>
    <lineage>
        <taxon>Eukaryota</taxon>
        <taxon>Viridiplantae</taxon>
        <taxon>Streptophyta</taxon>
        <taxon>Embryophyta</taxon>
        <taxon>Tracheophyta</taxon>
        <taxon>Spermatophyta</taxon>
        <taxon>Magnoliopsida</taxon>
        <taxon>eudicotyledons</taxon>
        <taxon>Gunneridae</taxon>
        <taxon>Pentapetalae</taxon>
        <taxon>asterids</taxon>
        <taxon>lamiids</taxon>
        <taxon>Lamiales</taxon>
        <taxon>Scrophulariaceae</taxon>
        <taxon>Buddlejeae</taxon>
        <taxon>Buddleja</taxon>
    </lineage>
</organism>
<evidence type="ECO:0000256" key="6">
    <source>
        <dbReference type="ARBA" id="ARBA00023125"/>
    </source>
</evidence>
<keyword evidence="13" id="KW-1185">Reference proteome</keyword>
<dbReference type="GO" id="GO:0003677">
    <property type="term" value="F:DNA binding"/>
    <property type="evidence" value="ECO:0007669"/>
    <property type="project" value="UniProtKB-KW"/>
</dbReference>
<evidence type="ECO:0000256" key="3">
    <source>
        <dbReference type="ARBA" id="ARBA00022771"/>
    </source>
</evidence>
<dbReference type="Proteomes" id="UP000826271">
    <property type="component" value="Unassembled WGS sequence"/>
</dbReference>
<dbReference type="EMBL" id="WHWC01000016">
    <property type="protein sequence ID" value="KAG8367448.1"/>
    <property type="molecule type" value="Genomic_DNA"/>
</dbReference>
<keyword evidence="2" id="KW-0479">Metal-binding</keyword>
<dbReference type="InterPro" id="IPR003656">
    <property type="entry name" value="Znf_BED"/>
</dbReference>
<evidence type="ECO:0000256" key="9">
    <source>
        <dbReference type="PROSITE-ProRule" id="PRU00027"/>
    </source>
</evidence>
<feature type="region of interest" description="Disordered" evidence="10">
    <location>
        <begin position="126"/>
        <end position="147"/>
    </location>
</feature>
<dbReference type="InterPro" id="IPR036236">
    <property type="entry name" value="Znf_C2H2_sf"/>
</dbReference>
<evidence type="ECO:0000256" key="1">
    <source>
        <dbReference type="ARBA" id="ARBA00004123"/>
    </source>
</evidence>
<dbReference type="GO" id="GO:0008270">
    <property type="term" value="F:zinc ion binding"/>
    <property type="evidence" value="ECO:0007669"/>
    <property type="project" value="UniProtKB-KW"/>
</dbReference>
<keyword evidence="6" id="KW-0238">DNA-binding</keyword>
<feature type="domain" description="BED-type" evidence="11">
    <location>
        <begin position="244"/>
        <end position="304"/>
    </location>
</feature>
<evidence type="ECO:0000256" key="5">
    <source>
        <dbReference type="ARBA" id="ARBA00023015"/>
    </source>
</evidence>
<dbReference type="InterPro" id="IPR052035">
    <property type="entry name" value="ZnF_BED_domain_contain"/>
</dbReference>
<evidence type="ECO:0000259" key="11">
    <source>
        <dbReference type="PROSITE" id="PS50808"/>
    </source>
</evidence>
<dbReference type="SUPFAM" id="SSF57667">
    <property type="entry name" value="beta-beta-alpha zinc fingers"/>
    <property type="match status" value="1"/>
</dbReference>
<keyword evidence="7" id="KW-0804">Transcription</keyword>
<comment type="caution">
    <text evidence="12">The sequence shown here is derived from an EMBL/GenBank/DDBJ whole genome shotgun (WGS) entry which is preliminary data.</text>
</comment>
<feature type="compositionally biased region" description="Pro residues" evidence="10">
    <location>
        <begin position="129"/>
        <end position="142"/>
    </location>
</feature>
<dbReference type="GO" id="GO:0009791">
    <property type="term" value="P:post-embryonic development"/>
    <property type="evidence" value="ECO:0007669"/>
    <property type="project" value="UniProtKB-ARBA"/>
</dbReference>
<evidence type="ECO:0000256" key="2">
    <source>
        <dbReference type="ARBA" id="ARBA00022723"/>
    </source>
</evidence>
<protein>
    <recommendedName>
        <fullName evidence="11">BED-type domain-containing protein</fullName>
    </recommendedName>
</protein>
<dbReference type="PROSITE" id="PS50808">
    <property type="entry name" value="ZF_BED"/>
    <property type="match status" value="1"/>
</dbReference>
<feature type="region of interest" description="Disordered" evidence="10">
    <location>
        <begin position="43"/>
        <end position="114"/>
    </location>
</feature>
<sequence length="759" mass="85905">MLAKGALERGIDSGTAISQFTISHFIFPPFSSVCYLLPTSPPSPISVRRQPQDKVPSPTPTITQRQAHLPKTSPFAAAPPTKPLSATSTAVVRQRRRQPQPKPNPPTTTQPQPAAVCHLRRRIRRLHSHPPPPSPDPPPPQPSATSVAGTYRNIFAQLKRKRKQSILINFFPPITDMNIGTPGDTSSHPTPSAADSTSPIFCSREETSERPMDFVDPSINEELDNIENTDMIASDDDVQKPKRAKTSQVWKHFEEGKDKDGLVQLFCIHCKNVFKKPKTGATSHLGRHLKSCSVKLRAEALEESGSLTQSHISFPKSNVDPSSVPAFDGKFDMEKVKVEIAKWIMIHEYAFSVVEDEWYTIMMKRTNPEFVPMSRTTIRNQCVKIYENEKKKLKNEFKYVNKMSITTDCWKSKNQKIEYLAITGHWIDQNWLLQKRVLNFVEVPPPRRGVDIANVIWRCLEDWGIEGKIHTVSVDNASANDSAIENLKVFIRSKKKLLWGGSLFHVRCCAHILNLVAQDGLFEIKNVIECVRDSVDYIRRSDSRLKVFTEIVKQLNLRERKLIDDCKTSWNSTYEMLAIAIRFRDVFPRYADRDPLYLDCPSPSDWEKVVKVCSLLEVFWKATHVISGSYYPTSNLFLQEVVRGESNLLMAIAAVLDPRYKMMALEFFFPKLYSPEKAATELAFVRRTLYDLYSEYVSMCSAESNASGSGSTSQSNVDARNVETGTLLSELANFLKEKQSEEKKPVPIILPIEDDASKG</sequence>
<keyword evidence="8" id="KW-0539">Nucleus</keyword>
<proteinExistence type="predicted"/>
<keyword evidence="4" id="KW-0862">Zinc</keyword>
<dbReference type="Pfam" id="PF02892">
    <property type="entry name" value="zf-BED"/>
    <property type="match status" value="1"/>
</dbReference>
<evidence type="ECO:0000256" key="10">
    <source>
        <dbReference type="SAM" id="MobiDB-lite"/>
    </source>
</evidence>
<dbReference type="InterPro" id="IPR012337">
    <property type="entry name" value="RNaseH-like_sf"/>
</dbReference>
<dbReference type="PANTHER" id="PTHR46481">
    <property type="entry name" value="ZINC FINGER BED DOMAIN-CONTAINING PROTEIN 4"/>
    <property type="match status" value="1"/>
</dbReference>
<comment type="subcellular location">
    <subcellularLocation>
        <location evidence="1">Nucleus</location>
    </subcellularLocation>
</comment>
<name>A0AAV6WKL0_9LAMI</name>